<protein>
    <submittedName>
        <fullName evidence="2">Uncharacterized protein</fullName>
    </submittedName>
</protein>
<dbReference type="EMBL" id="CP141261">
    <property type="protein sequence ID" value="WRL62162.1"/>
    <property type="molecule type" value="Genomic_DNA"/>
</dbReference>
<organism evidence="2 3">
    <name type="scientific">Blastococcus brunescens</name>
    <dbReference type="NCBI Taxonomy" id="1564165"/>
    <lineage>
        <taxon>Bacteria</taxon>
        <taxon>Bacillati</taxon>
        <taxon>Actinomycetota</taxon>
        <taxon>Actinomycetes</taxon>
        <taxon>Geodermatophilales</taxon>
        <taxon>Geodermatophilaceae</taxon>
        <taxon>Blastococcus</taxon>
    </lineage>
</organism>
<feature type="transmembrane region" description="Helical" evidence="1">
    <location>
        <begin position="37"/>
        <end position="56"/>
    </location>
</feature>
<evidence type="ECO:0000313" key="2">
    <source>
        <dbReference type="EMBL" id="WRL62162.1"/>
    </source>
</evidence>
<gene>
    <name evidence="2" type="ORF">U6N30_19185</name>
</gene>
<evidence type="ECO:0000256" key="1">
    <source>
        <dbReference type="SAM" id="Phobius"/>
    </source>
</evidence>
<name>A0ABZ1AVJ3_9ACTN</name>
<keyword evidence="1" id="KW-1133">Transmembrane helix</keyword>
<dbReference type="RefSeq" id="WP_324273517.1">
    <property type="nucleotide sequence ID" value="NZ_CP141261.1"/>
</dbReference>
<dbReference type="Proteomes" id="UP001324287">
    <property type="component" value="Chromosome"/>
</dbReference>
<keyword evidence="1" id="KW-0472">Membrane</keyword>
<accession>A0ABZ1AVJ3</accession>
<reference evidence="2 3" key="1">
    <citation type="submission" date="2023-12" db="EMBL/GenBank/DDBJ databases">
        <title>Blastococcus brunescens sp. nov., an actonobacterium isolated from sandstone collected in sahara desert.</title>
        <authorList>
            <person name="Gtari M."/>
            <person name="Ghodhbane F."/>
        </authorList>
    </citation>
    <scope>NUCLEOTIDE SEQUENCE [LARGE SCALE GENOMIC DNA]</scope>
    <source>
        <strain evidence="2 3">BMG 8361</strain>
    </source>
</reference>
<evidence type="ECO:0000313" key="3">
    <source>
        <dbReference type="Proteomes" id="UP001324287"/>
    </source>
</evidence>
<proteinExistence type="predicted"/>
<keyword evidence="3" id="KW-1185">Reference proteome</keyword>
<keyword evidence="1" id="KW-0812">Transmembrane</keyword>
<sequence>MSAATLAVRTAEPGAATVFARAASAEWVRLRTVRTTLWCLLAATVTIVGIGVVMAFDAENVTATGDFRRRRRPESSACCWGSSRCW</sequence>